<reference evidence="1 2" key="1">
    <citation type="submission" date="2018-06" db="EMBL/GenBank/DDBJ databases">
        <title>Comparative genomics of Bradyrhizobium nodulating Arachidis hypogaea.</title>
        <authorList>
            <person name="Li Y."/>
        </authorList>
    </citation>
    <scope>NUCLEOTIDE SEQUENCE [LARGE SCALE GENOMIC DNA]</scope>
    <source>
        <strain evidence="1 2">CCBAU 051107</strain>
    </source>
</reference>
<evidence type="ECO:0000313" key="1">
    <source>
        <dbReference type="EMBL" id="QOZ69307.1"/>
    </source>
</evidence>
<gene>
    <name evidence="1" type="ORF">WN72_25560</name>
</gene>
<dbReference type="AlphaFoldDB" id="A0AAE7THG0"/>
<proteinExistence type="predicted"/>
<accession>A0AAE7THG0</accession>
<organism evidence="1 2">
    <name type="scientific">Bradyrhizobium arachidis</name>
    <dbReference type="NCBI Taxonomy" id="858423"/>
    <lineage>
        <taxon>Bacteria</taxon>
        <taxon>Pseudomonadati</taxon>
        <taxon>Pseudomonadota</taxon>
        <taxon>Alphaproteobacteria</taxon>
        <taxon>Hyphomicrobiales</taxon>
        <taxon>Nitrobacteraceae</taxon>
        <taxon>Bradyrhizobium</taxon>
    </lineage>
</organism>
<dbReference type="RefSeq" id="WP_092217280.1">
    <property type="nucleotide sequence ID" value="NZ_CP030050.1"/>
</dbReference>
<dbReference type="KEGG" id="barh:WN72_25560"/>
<dbReference type="EMBL" id="CP030050">
    <property type="protein sequence ID" value="QOZ69307.1"/>
    <property type="molecule type" value="Genomic_DNA"/>
</dbReference>
<dbReference type="Proteomes" id="UP000594015">
    <property type="component" value="Chromosome"/>
</dbReference>
<name>A0AAE7THG0_9BRAD</name>
<sequence length="121" mass="13541">MTESVWLYVNVPKGIVKVFGSYDTANEWLCQNDPYGVAVECPVEDKPRSIVPKRTDVQVLLGAFLDARAILSAYLVPNSPRDANATVEKLMDALISDHVLAALSRIERRRRFGLVEVEHTN</sequence>
<evidence type="ECO:0000313" key="2">
    <source>
        <dbReference type="Proteomes" id="UP000594015"/>
    </source>
</evidence>
<protein>
    <submittedName>
        <fullName evidence="1">Uncharacterized protein</fullName>
    </submittedName>
</protein>